<keyword evidence="2" id="KW-1185">Reference proteome</keyword>
<feature type="non-terminal residue" evidence="1">
    <location>
        <position position="1"/>
    </location>
</feature>
<comment type="caution">
    <text evidence="1">The sequence shown here is derived from an EMBL/GenBank/DDBJ whole genome shotgun (WGS) entry which is preliminary data.</text>
</comment>
<protein>
    <submittedName>
        <fullName evidence="1">12817_t:CDS:1</fullName>
    </submittedName>
</protein>
<accession>A0ACA9PFD5</accession>
<name>A0ACA9PFD5_9GLOM</name>
<reference evidence="1" key="1">
    <citation type="submission" date="2021-06" db="EMBL/GenBank/DDBJ databases">
        <authorList>
            <person name="Kallberg Y."/>
            <person name="Tangrot J."/>
            <person name="Rosling A."/>
        </authorList>
    </citation>
    <scope>NUCLEOTIDE SEQUENCE</scope>
    <source>
        <strain evidence="1">IL203A</strain>
    </source>
</reference>
<evidence type="ECO:0000313" key="2">
    <source>
        <dbReference type="Proteomes" id="UP000789702"/>
    </source>
</evidence>
<gene>
    <name evidence="1" type="ORF">DHETER_LOCUS11910</name>
</gene>
<sequence>KEHLPVPFHKLMTSQDSEIIDFYPNDFTIDLNGKRYAWQGVVLLPFIEESRLLKAVESVYPHLEADEIARNALGSEILCFSNKHKLYEELCVLYSLRSNEKPVALDPMISDKLVGFVTRDPNCIPDSTFCTPLSGKNTHDIVNDKSLSVTYYLPAKTSSHKSILLRNVKLDPPMLTREDYDFRRGGGRGRGRGRGGGSPRGGHSYYRDGPVFRGTHVPRDPW</sequence>
<dbReference type="Proteomes" id="UP000789702">
    <property type="component" value="Unassembled WGS sequence"/>
</dbReference>
<evidence type="ECO:0000313" key="1">
    <source>
        <dbReference type="EMBL" id="CAG8704186.1"/>
    </source>
</evidence>
<proteinExistence type="predicted"/>
<dbReference type="EMBL" id="CAJVPU010027576">
    <property type="protein sequence ID" value="CAG8704186.1"/>
    <property type="molecule type" value="Genomic_DNA"/>
</dbReference>
<organism evidence="1 2">
    <name type="scientific">Dentiscutata heterogama</name>
    <dbReference type="NCBI Taxonomy" id="1316150"/>
    <lineage>
        <taxon>Eukaryota</taxon>
        <taxon>Fungi</taxon>
        <taxon>Fungi incertae sedis</taxon>
        <taxon>Mucoromycota</taxon>
        <taxon>Glomeromycotina</taxon>
        <taxon>Glomeromycetes</taxon>
        <taxon>Diversisporales</taxon>
        <taxon>Gigasporaceae</taxon>
        <taxon>Dentiscutata</taxon>
    </lineage>
</organism>